<evidence type="ECO:0000313" key="4">
    <source>
        <dbReference type="Proteomes" id="UP000322899"/>
    </source>
</evidence>
<dbReference type="InterPro" id="IPR054491">
    <property type="entry name" value="MGH1-like_GH"/>
</dbReference>
<feature type="region of interest" description="Disordered" evidence="1">
    <location>
        <begin position="309"/>
        <end position="360"/>
    </location>
</feature>
<feature type="region of interest" description="Disordered" evidence="1">
    <location>
        <begin position="1058"/>
        <end position="1082"/>
    </location>
</feature>
<dbReference type="PANTHER" id="PTHR10412">
    <property type="entry name" value="MANNOSYL-OLIGOSACCHARIDE GLUCOSIDASE"/>
    <property type="match status" value="1"/>
</dbReference>
<feature type="compositionally biased region" description="Gly residues" evidence="1">
    <location>
        <begin position="329"/>
        <end position="340"/>
    </location>
</feature>
<evidence type="ECO:0000313" key="3">
    <source>
        <dbReference type="EMBL" id="KAA0168219.1"/>
    </source>
</evidence>
<dbReference type="PANTHER" id="PTHR10412:SF10">
    <property type="entry name" value="GLYCOSYL HYDROLASE FAMILY 63 C-TERMINAL DOMAIN-CONTAINING PROTEIN"/>
    <property type="match status" value="1"/>
</dbReference>
<organism evidence="3 4">
    <name type="scientific">Cafeteria roenbergensis</name>
    <name type="common">Marine flagellate</name>
    <dbReference type="NCBI Taxonomy" id="33653"/>
    <lineage>
        <taxon>Eukaryota</taxon>
        <taxon>Sar</taxon>
        <taxon>Stramenopiles</taxon>
        <taxon>Bigyra</taxon>
        <taxon>Opalozoa</taxon>
        <taxon>Bicosoecida</taxon>
        <taxon>Cafeteriaceae</taxon>
        <taxon>Cafeteria</taxon>
    </lineage>
</organism>
<gene>
    <name evidence="3" type="ORF">FNF27_07188</name>
</gene>
<comment type="caution">
    <text evidence="3">The sequence shown here is derived from an EMBL/GenBank/DDBJ whole genome shotgun (WGS) entry which is preliminary data.</text>
</comment>
<sequence>MARGSSYYNHTKVTEEHRRLRDAEARVTGADWKAIGPYVVDREWGVPREDYSPDGNAWAAFPHSHARSRAYRWGEDGIAGVCNRFQNWAMALALWNGKDPILKERFFGLAGPEGNHGEDAKEIWANEDATPCATWLRMRYVYPMQRFPYEKLVEQSAARTREEPEPELPDALEGGMAALTGGEFWDVTVEYGKASADEVLMRVRARNCRPASAGDAGTETIHILPTLWFRNTWSWGYDQRRPAIRGCTSAPEASPAPAAESDCRPHGYEAGAPPAAPWPRADGAASEARFVAWERHNGGMRWAVTVPEHLAPGNSSHSPGGAAEAGTAGASGGATGGPVLPGGSTTDASTARQPPRGTLARPVELLVTDNETNFVRVFGEAAREAQDSAHTKDAFHDVVTDCKEPCRGQVKPPHEAGTKAAAWVALSVPAGACGEVWCRLKIEGRRLDEDGVGERTRRAAAYAARAAVARAKGCDTSATAPPVAPASPVHAAAAAEGASQLRLSGSMVLQPERFEAAAGPGGGGGVDVTAALEGVDGGGQQLDSLLGLTGTPSEGSAGDEDFCFNGSASSALAERDSAGRLCKASEAGAEAGAGAGAGAEAAPAFKPAVDMLASLPIPEATPMSELVAPHDAARDAALELLADSDRRGVWAPWQDFAQVMEARRREADAFYAALQPPGIADEDRRLQRQALAGLIWGKGFYHFGVQMWLDGDPRFPPPPDSRLGIRNGNWRHLYVASVVSLPDSWEYPFFAVWDLAFHMIPMAVLDGEWAKRQLLLFMREWMMHPSGCLPAYEWSYGDLNPPVHAWACLRVFQITRQASGQPDVTFLERAFHKLLLNFQFWTNKVDAGGKNLFGGGFLGLDNASPINRSELETTPGLSDLELHQADGTAWMAFFCSIMLKIALELAEHRDAYVDIANKFLEHFILISHACDALWDEEDEFYYDWAHVKGDRTPAFPIRVRSYVGLIPLFASLTISDETLRKLPAFQARMAWFLRHRSSWCASHVYSGRGARSPVLGVSITESAADLVREGIGPQGSADAPAVGMPVDSAPAGAGRLRSKRSWAPGSCASLPGSGSSEQGATPGEGVHLLTLVSPERIRKIVSRMLDPEEFLAPHGIRSLSRYHLEHPYTFRHNGHEAGLRYEPGDSSSPLYGGNSNWRGPIWIPINHLLIEALQRLDHFFGDGFTVPLPTGSAEPPVPLWDVGSDISDRLVSMFRQGGAREDTASRAPRRPASRPAGAAAGAGEPATGTTRPAYGSVSPWMDQVPALRELHQFYEFFHGESGAGHGAAHQTGWTAGIAKLIQQLATTRRTGLRR</sequence>
<feature type="compositionally biased region" description="Low complexity" evidence="1">
    <location>
        <begin position="268"/>
        <end position="281"/>
    </location>
</feature>
<dbReference type="InterPro" id="IPR008928">
    <property type="entry name" value="6-hairpin_glycosidase_sf"/>
</dbReference>
<dbReference type="GO" id="GO:0009311">
    <property type="term" value="P:oligosaccharide metabolic process"/>
    <property type="evidence" value="ECO:0007669"/>
    <property type="project" value="InterPro"/>
</dbReference>
<dbReference type="InterPro" id="IPR012341">
    <property type="entry name" value="6hp_glycosidase-like_sf"/>
</dbReference>
<dbReference type="InterPro" id="IPR004888">
    <property type="entry name" value="Glycoside_hydrolase_63"/>
</dbReference>
<evidence type="ECO:0000256" key="1">
    <source>
        <dbReference type="SAM" id="MobiDB-lite"/>
    </source>
</evidence>
<protein>
    <recommendedName>
        <fullName evidence="2">Mannosylglycerate hydrolase MGH1-like glycoside hydrolase domain-containing protein</fullName>
    </recommendedName>
</protein>
<dbReference type="Gene3D" id="1.50.10.10">
    <property type="match status" value="2"/>
</dbReference>
<name>A0A5A8DSQ8_CAFRO</name>
<dbReference type="Pfam" id="PF22422">
    <property type="entry name" value="MGH1-like_GH"/>
    <property type="match status" value="1"/>
</dbReference>
<feature type="region of interest" description="Disordered" evidence="1">
    <location>
        <begin position="248"/>
        <end position="281"/>
    </location>
</feature>
<accession>A0A5A8DSQ8</accession>
<dbReference type="Proteomes" id="UP000322899">
    <property type="component" value="Unassembled WGS sequence"/>
</dbReference>
<dbReference type="SUPFAM" id="SSF48208">
    <property type="entry name" value="Six-hairpin glycosidases"/>
    <property type="match status" value="2"/>
</dbReference>
<dbReference type="EMBL" id="VLTO01000077">
    <property type="protein sequence ID" value="KAA0168219.1"/>
    <property type="molecule type" value="Genomic_DNA"/>
</dbReference>
<proteinExistence type="predicted"/>
<evidence type="ECO:0000259" key="2">
    <source>
        <dbReference type="Pfam" id="PF22422"/>
    </source>
</evidence>
<dbReference type="GO" id="GO:0004573">
    <property type="term" value="F:Glc3Man9GlcNAc2 oligosaccharide glucosidase activity"/>
    <property type="evidence" value="ECO:0007669"/>
    <property type="project" value="InterPro"/>
</dbReference>
<feature type="compositionally biased region" description="Low complexity" evidence="1">
    <location>
        <begin position="1233"/>
        <end position="1253"/>
    </location>
</feature>
<feature type="region of interest" description="Disordered" evidence="1">
    <location>
        <begin position="1218"/>
        <end position="1257"/>
    </location>
</feature>
<feature type="compositionally biased region" description="Low complexity" evidence="1">
    <location>
        <begin position="249"/>
        <end position="260"/>
    </location>
</feature>
<feature type="domain" description="Mannosylglycerate hydrolase MGH1-like glycoside hydrolase" evidence="2">
    <location>
        <begin position="747"/>
        <end position="973"/>
    </location>
</feature>
<reference evidence="3 4" key="1">
    <citation type="submission" date="2019-07" db="EMBL/GenBank/DDBJ databases">
        <title>Genomes of Cafeteria roenbergensis.</title>
        <authorList>
            <person name="Fischer M.G."/>
            <person name="Hackl T."/>
            <person name="Roman M."/>
        </authorList>
    </citation>
    <scope>NUCLEOTIDE SEQUENCE [LARGE SCALE GENOMIC DNA]</scope>
    <source>
        <strain evidence="3 4">E4-10P</strain>
    </source>
</reference>
<dbReference type="OrthoDB" id="14419at2759"/>